<dbReference type="InterPro" id="IPR017938">
    <property type="entry name" value="Riboflavin_synthase-like_b-brl"/>
</dbReference>
<dbReference type="GO" id="GO:0016491">
    <property type="term" value="F:oxidoreductase activity"/>
    <property type="evidence" value="ECO:0007669"/>
    <property type="project" value="InterPro"/>
</dbReference>
<dbReference type="AlphaFoldDB" id="A0A127M3Q1"/>
<dbReference type="EMBL" id="CP014544">
    <property type="protein sequence ID" value="AMO67837.1"/>
    <property type="molecule type" value="Genomic_DNA"/>
</dbReference>
<dbReference type="InterPro" id="IPR017927">
    <property type="entry name" value="FAD-bd_FR_type"/>
</dbReference>
<dbReference type="InterPro" id="IPR036010">
    <property type="entry name" value="2Fe-2S_ferredoxin-like_sf"/>
</dbReference>
<dbReference type="InterPro" id="IPR050415">
    <property type="entry name" value="MRET"/>
</dbReference>
<evidence type="ECO:0000313" key="3">
    <source>
        <dbReference type="Proteomes" id="UP000074119"/>
    </source>
</evidence>
<dbReference type="PROSITE" id="PS51384">
    <property type="entry name" value="FAD_FR"/>
    <property type="match status" value="1"/>
</dbReference>
<dbReference type="InterPro" id="IPR001433">
    <property type="entry name" value="OxRdtase_FAD/NAD-bd"/>
</dbReference>
<dbReference type="Proteomes" id="UP000074119">
    <property type="component" value="Chromosome"/>
</dbReference>
<dbReference type="CDD" id="cd06216">
    <property type="entry name" value="FNR_iron_sulfur_binding_2"/>
    <property type="match status" value="1"/>
</dbReference>
<organism evidence="2 3">
    <name type="scientific">Zhongshania aliphaticivorans</name>
    <dbReference type="NCBI Taxonomy" id="1470434"/>
    <lineage>
        <taxon>Bacteria</taxon>
        <taxon>Pseudomonadati</taxon>
        <taxon>Pseudomonadota</taxon>
        <taxon>Gammaproteobacteria</taxon>
        <taxon>Cellvibrionales</taxon>
        <taxon>Spongiibacteraceae</taxon>
        <taxon>Zhongshania</taxon>
    </lineage>
</organism>
<dbReference type="PANTHER" id="PTHR47354">
    <property type="entry name" value="NADH OXIDOREDUCTASE HCR"/>
    <property type="match status" value="1"/>
</dbReference>
<proteinExistence type="predicted"/>
<dbReference type="SUPFAM" id="SSF63380">
    <property type="entry name" value="Riboflavin synthase domain-like"/>
    <property type="match status" value="1"/>
</dbReference>
<dbReference type="Pfam" id="PF00970">
    <property type="entry name" value="FAD_binding_6"/>
    <property type="match status" value="1"/>
</dbReference>
<dbReference type="Gene3D" id="3.40.50.80">
    <property type="entry name" value="Nucleotide-binding domain of ferredoxin-NADP reductase (FNR) module"/>
    <property type="match status" value="1"/>
</dbReference>
<sequence length="375" mass="40758">MKLSTNPSRSTWRRIADSRLINALAAPNGMGRYLEVLNPMWSLDQNRIPAYITAIHRETDESVTLVLAPNGEWPGFRPGQFCQVYIEIDGRLHSRSYSLNRRAGRIAITVKAQADGLVSTQINRQLKVGDLIRLSPPMGEFVLPPQLPGALLMVAAGSGITPIMAMLESVLKQGYKGGITLLYYNRDEANTLFHSRLQALASTHANFSLLPVFSDGTGELSGHFSQRHLLAALSFKNTLSGHTGALSLPECFVCGPEALIQAVSEEYQLLGHGEKFHAERFKAVSSVSGNTEVVGTLAFKHSHCEVSSDSRNLLEQAEAAGLQPQAGCRMGICHSCSCLKTEGSVRNMNSGEISHGEEYIRLCISQPLGDVSLAL</sequence>
<dbReference type="Pfam" id="PF00175">
    <property type="entry name" value="NAD_binding_1"/>
    <property type="match status" value="1"/>
</dbReference>
<dbReference type="SUPFAM" id="SSF52343">
    <property type="entry name" value="Ferredoxin reductase-like, C-terminal NADP-linked domain"/>
    <property type="match status" value="1"/>
</dbReference>
<evidence type="ECO:0000259" key="1">
    <source>
        <dbReference type="PROSITE" id="PS51384"/>
    </source>
</evidence>
<dbReference type="PANTHER" id="PTHR47354:SF3">
    <property type="entry name" value="OXIDOREDUCTASE-RELATED"/>
    <property type="match status" value="1"/>
</dbReference>
<dbReference type="PRINTS" id="PR00410">
    <property type="entry name" value="PHEHYDRXLASE"/>
</dbReference>
<dbReference type="GO" id="GO:0051536">
    <property type="term" value="F:iron-sulfur cluster binding"/>
    <property type="evidence" value="ECO:0007669"/>
    <property type="project" value="InterPro"/>
</dbReference>
<dbReference type="SUPFAM" id="SSF54292">
    <property type="entry name" value="2Fe-2S ferredoxin-like"/>
    <property type="match status" value="1"/>
</dbReference>
<dbReference type="RefSeq" id="WP_008246862.1">
    <property type="nucleotide sequence ID" value="NZ_CP014544.1"/>
</dbReference>
<dbReference type="InterPro" id="IPR039261">
    <property type="entry name" value="FNR_nucleotide-bd"/>
</dbReference>
<dbReference type="Pfam" id="PF00111">
    <property type="entry name" value="Fer2"/>
    <property type="match status" value="1"/>
</dbReference>
<gene>
    <name evidence="2" type="ORF">AZF00_05775</name>
</gene>
<feature type="domain" description="FAD-binding FR-type" evidence="1">
    <location>
        <begin position="45"/>
        <end position="144"/>
    </location>
</feature>
<dbReference type="InterPro" id="IPR001041">
    <property type="entry name" value="2Fe-2S_ferredoxin-type"/>
</dbReference>
<reference evidence="2 3" key="1">
    <citation type="submission" date="2015-12" db="EMBL/GenBank/DDBJ databases">
        <authorList>
            <person name="Shamseldin A."/>
            <person name="Moawad H."/>
            <person name="Abd El-Rahim W.M."/>
            <person name="Sadowsky M.J."/>
        </authorList>
    </citation>
    <scope>NUCLEOTIDE SEQUENCE [LARGE SCALE GENOMIC DNA]</scope>
    <source>
        <strain evidence="2 3">SM2</strain>
    </source>
</reference>
<dbReference type="Gene3D" id="3.10.20.30">
    <property type="match status" value="1"/>
</dbReference>
<evidence type="ECO:0000313" key="2">
    <source>
        <dbReference type="EMBL" id="AMO67837.1"/>
    </source>
</evidence>
<accession>A0A127M3Q1</accession>
<dbReference type="Gene3D" id="2.40.30.10">
    <property type="entry name" value="Translation factors"/>
    <property type="match status" value="1"/>
</dbReference>
<dbReference type="CDD" id="cd00207">
    <property type="entry name" value="fer2"/>
    <property type="match status" value="1"/>
</dbReference>
<name>A0A127M3Q1_9GAMM</name>
<dbReference type="InterPro" id="IPR008333">
    <property type="entry name" value="Cbr1-like_FAD-bd_dom"/>
</dbReference>
<dbReference type="InterPro" id="IPR012675">
    <property type="entry name" value="Beta-grasp_dom_sf"/>
</dbReference>
<protein>
    <recommendedName>
        <fullName evidence="1">FAD-binding FR-type domain-containing protein</fullName>
    </recommendedName>
</protein>
<dbReference type="STRING" id="1470434.AZF00_05775"/>
<dbReference type="KEGG" id="zal:AZF00_05775"/>